<keyword evidence="2" id="KW-1185">Reference proteome</keyword>
<name>A0A9P0HWH9_SPOLI</name>
<gene>
    <name evidence="1" type="ORF">SPLIT_LOCUS1189</name>
</gene>
<evidence type="ECO:0000313" key="2">
    <source>
        <dbReference type="Proteomes" id="UP001153321"/>
    </source>
</evidence>
<sequence length="36" mass="3975">MAAAYWLNLLGCLSLSLLCLFTTTLQVTSESKVHFV</sequence>
<dbReference type="Proteomes" id="UP001153321">
    <property type="component" value="Chromosome 11"/>
</dbReference>
<dbReference type="AlphaFoldDB" id="A0A9P0HWH9"/>
<accession>A0A9P0HWH9</accession>
<reference evidence="1" key="1">
    <citation type="submission" date="2022-02" db="EMBL/GenBank/DDBJ databases">
        <authorList>
            <person name="King R."/>
        </authorList>
    </citation>
    <scope>NUCLEOTIDE SEQUENCE</scope>
</reference>
<evidence type="ECO:0000313" key="1">
    <source>
        <dbReference type="EMBL" id="CAH1635827.1"/>
    </source>
</evidence>
<dbReference type="EMBL" id="LR824542">
    <property type="protein sequence ID" value="CAH1635827.1"/>
    <property type="molecule type" value="Genomic_DNA"/>
</dbReference>
<protein>
    <submittedName>
        <fullName evidence="1">Uncharacterized protein</fullName>
    </submittedName>
</protein>
<organism evidence="1 2">
    <name type="scientific">Spodoptera littoralis</name>
    <name type="common">Egyptian cotton leafworm</name>
    <dbReference type="NCBI Taxonomy" id="7109"/>
    <lineage>
        <taxon>Eukaryota</taxon>
        <taxon>Metazoa</taxon>
        <taxon>Ecdysozoa</taxon>
        <taxon>Arthropoda</taxon>
        <taxon>Hexapoda</taxon>
        <taxon>Insecta</taxon>
        <taxon>Pterygota</taxon>
        <taxon>Neoptera</taxon>
        <taxon>Endopterygota</taxon>
        <taxon>Lepidoptera</taxon>
        <taxon>Glossata</taxon>
        <taxon>Ditrysia</taxon>
        <taxon>Noctuoidea</taxon>
        <taxon>Noctuidae</taxon>
        <taxon>Amphipyrinae</taxon>
        <taxon>Spodoptera</taxon>
    </lineage>
</organism>
<proteinExistence type="predicted"/>